<dbReference type="CDD" id="cd09272">
    <property type="entry name" value="RNase_HI_RT_Ty1"/>
    <property type="match status" value="1"/>
</dbReference>
<reference evidence="1" key="1">
    <citation type="submission" date="2021-03" db="EMBL/GenBank/DDBJ databases">
        <title>Draft genome sequence of rust myrtle Austropuccinia psidii MF-1, a brazilian biotype.</title>
        <authorList>
            <person name="Quecine M.C."/>
            <person name="Pachon D.M.R."/>
            <person name="Bonatelli M.L."/>
            <person name="Correr F.H."/>
            <person name="Franceschini L.M."/>
            <person name="Leite T.F."/>
            <person name="Margarido G.R.A."/>
            <person name="Almeida C.A."/>
            <person name="Ferrarezi J.A."/>
            <person name="Labate C.A."/>
        </authorList>
    </citation>
    <scope>NUCLEOTIDE SEQUENCE</scope>
    <source>
        <strain evidence="1">MF-1</strain>
    </source>
</reference>
<accession>A0A9Q3HN81</accession>
<sequence>MSGTLHQYLSTRIRTRKICSAKHSTKTNIQLNNATKEEAIPFADLNSNYRSAIGALNSISNNTIPGITFATKKQPTVSHSMTEAEYKALSDMTKEVARLVQFLKEIDLNKENCIPQLFNDNKGAIDVALSNANHHGLKTKNMDIKYHYIRDLIKNSIIKFKKNYPTTIPKLSQPRFITACENIRALLLESQMLRLQVVHFLRIFLHHNSSYQPCISTLPATVVDCIHTYRIVVFEVY</sequence>
<evidence type="ECO:0000313" key="2">
    <source>
        <dbReference type="Proteomes" id="UP000765509"/>
    </source>
</evidence>
<dbReference type="OrthoDB" id="3344688at2759"/>
<proteinExistence type="predicted"/>
<protein>
    <recommendedName>
        <fullName evidence="3">Reverse transcriptase Ty1/copia-type domain-containing protein</fullName>
    </recommendedName>
</protein>
<evidence type="ECO:0008006" key="3">
    <source>
        <dbReference type="Google" id="ProtNLM"/>
    </source>
</evidence>
<name>A0A9Q3HN81_9BASI</name>
<dbReference type="EMBL" id="AVOT02019904">
    <property type="protein sequence ID" value="MBW0507775.1"/>
    <property type="molecule type" value="Genomic_DNA"/>
</dbReference>
<keyword evidence="2" id="KW-1185">Reference proteome</keyword>
<dbReference type="Proteomes" id="UP000765509">
    <property type="component" value="Unassembled WGS sequence"/>
</dbReference>
<evidence type="ECO:0000313" key="1">
    <source>
        <dbReference type="EMBL" id="MBW0507775.1"/>
    </source>
</evidence>
<organism evidence="1 2">
    <name type="scientific">Austropuccinia psidii MF-1</name>
    <dbReference type="NCBI Taxonomy" id="1389203"/>
    <lineage>
        <taxon>Eukaryota</taxon>
        <taxon>Fungi</taxon>
        <taxon>Dikarya</taxon>
        <taxon>Basidiomycota</taxon>
        <taxon>Pucciniomycotina</taxon>
        <taxon>Pucciniomycetes</taxon>
        <taxon>Pucciniales</taxon>
        <taxon>Sphaerophragmiaceae</taxon>
        <taxon>Austropuccinia</taxon>
    </lineage>
</organism>
<comment type="caution">
    <text evidence="1">The sequence shown here is derived from an EMBL/GenBank/DDBJ whole genome shotgun (WGS) entry which is preliminary data.</text>
</comment>
<gene>
    <name evidence="1" type="ORF">O181_047490</name>
</gene>
<dbReference type="PANTHER" id="PTHR11439">
    <property type="entry name" value="GAG-POL-RELATED RETROTRANSPOSON"/>
    <property type="match status" value="1"/>
</dbReference>
<dbReference type="AlphaFoldDB" id="A0A9Q3HN81"/>
<dbReference type="PANTHER" id="PTHR11439:SF467">
    <property type="entry name" value="INTEGRASE CATALYTIC DOMAIN-CONTAINING PROTEIN"/>
    <property type="match status" value="1"/>
</dbReference>